<protein>
    <submittedName>
        <fullName evidence="2">Uncharacterized protein</fullName>
    </submittedName>
</protein>
<name>A0ABP5TA57_9ACTN</name>
<keyword evidence="3" id="KW-1185">Reference proteome</keyword>
<evidence type="ECO:0000256" key="1">
    <source>
        <dbReference type="SAM" id="MobiDB-lite"/>
    </source>
</evidence>
<dbReference type="Proteomes" id="UP001501444">
    <property type="component" value="Unassembled WGS sequence"/>
</dbReference>
<organism evidence="2 3">
    <name type="scientific">Dactylosporangium salmoneum</name>
    <dbReference type="NCBI Taxonomy" id="53361"/>
    <lineage>
        <taxon>Bacteria</taxon>
        <taxon>Bacillati</taxon>
        <taxon>Actinomycetota</taxon>
        <taxon>Actinomycetes</taxon>
        <taxon>Micromonosporales</taxon>
        <taxon>Micromonosporaceae</taxon>
        <taxon>Dactylosporangium</taxon>
    </lineage>
</organism>
<sequence length="57" mass="6531">MSARNRTKTNSTLASDPQTAHRATRAELRHRYELRDLRDALNEARGLIHFDRVLASA</sequence>
<comment type="caution">
    <text evidence="2">The sequence shown here is derived from an EMBL/GenBank/DDBJ whole genome shotgun (WGS) entry which is preliminary data.</text>
</comment>
<reference evidence="3" key="1">
    <citation type="journal article" date="2019" name="Int. J. Syst. Evol. Microbiol.">
        <title>The Global Catalogue of Microorganisms (GCM) 10K type strain sequencing project: providing services to taxonomists for standard genome sequencing and annotation.</title>
        <authorList>
            <consortium name="The Broad Institute Genomics Platform"/>
            <consortium name="The Broad Institute Genome Sequencing Center for Infectious Disease"/>
            <person name="Wu L."/>
            <person name="Ma J."/>
        </authorList>
    </citation>
    <scope>NUCLEOTIDE SEQUENCE [LARGE SCALE GENOMIC DNA]</scope>
    <source>
        <strain evidence="3">JCM 3272</strain>
    </source>
</reference>
<accession>A0ABP5TA57</accession>
<gene>
    <name evidence="2" type="ORF">GCM10010170_034590</name>
</gene>
<feature type="region of interest" description="Disordered" evidence="1">
    <location>
        <begin position="1"/>
        <end position="26"/>
    </location>
</feature>
<dbReference type="RefSeq" id="WP_344613409.1">
    <property type="nucleotide sequence ID" value="NZ_BAAARV010000025.1"/>
</dbReference>
<proteinExistence type="predicted"/>
<evidence type="ECO:0000313" key="2">
    <source>
        <dbReference type="EMBL" id="GAA2347213.1"/>
    </source>
</evidence>
<feature type="compositionally biased region" description="Polar residues" evidence="1">
    <location>
        <begin position="8"/>
        <end position="18"/>
    </location>
</feature>
<evidence type="ECO:0000313" key="3">
    <source>
        <dbReference type="Proteomes" id="UP001501444"/>
    </source>
</evidence>
<dbReference type="EMBL" id="BAAARV010000025">
    <property type="protein sequence ID" value="GAA2347213.1"/>
    <property type="molecule type" value="Genomic_DNA"/>
</dbReference>